<name>X1GNU1_9ZZZZ</name>
<evidence type="ECO:0000313" key="1">
    <source>
        <dbReference type="EMBL" id="GAH46505.1"/>
    </source>
</evidence>
<proteinExistence type="predicted"/>
<sequence length="47" mass="5488">MNRALKILRRVDKYLEEHGSITLLQWNAFLLQATEEDAYAILKVKGK</sequence>
<protein>
    <submittedName>
        <fullName evidence="1">Uncharacterized protein</fullName>
    </submittedName>
</protein>
<dbReference type="EMBL" id="BARU01007608">
    <property type="protein sequence ID" value="GAH46505.1"/>
    <property type="molecule type" value="Genomic_DNA"/>
</dbReference>
<organism evidence="1">
    <name type="scientific">marine sediment metagenome</name>
    <dbReference type="NCBI Taxonomy" id="412755"/>
    <lineage>
        <taxon>unclassified sequences</taxon>
        <taxon>metagenomes</taxon>
        <taxon>ecological metagenomes</taxon>
    </lineage>
</organism>
<accession>X1GNU1</accession>
<reference evidence="1" key="1">
    <citation type="journal article" date="2014" name="Front. Microbiol.">
        <title>High frequency of phylogenetically diverse reductive dehalogenase-homologous genes in deep subseafloor sedimentary metagenomes.</title>
        <authorList>
            <person name="Kawai M."/>
            <person name="Futagami T."/>
            <person name="Toyoda A."/>
            <person name="Takaki Y."/>
            <person name="Nishi S."/>
            <person name="Hori S."/>
            <person name="Arai W."/>
            <person name="Tsubouchi T."/>
            <person name="Morono Y."/>
            <person name="Uchiyama I."/>
            <person name="Ito T."/>
            <person name="Fujiyama A."/>
            <person name="Inagaki F."/>
            <person name="Takami H."/>
        </authorList>
    </citation>
    <scope>NUCLEOTIDE SEQUENCE</scope>
    <source>
        <strain evidence="1">Expedition CK06-06</strain>
    </source>
</reference>
<dbReference type="AlphaFoldDB" id="X1GNU1"/>
<comment type="caution">
    <text evidence="1">The sequence shown here is derived from an EMBL/GenBank/DDBJ whole genome shotgun (WGS) entry which is preliminary data.</text>
</comment>
<gene>
    <name evidence="1" type="ORF">S03H2_14988</name>
</gene>